<evidence type="ECO:0000313" key="3">
    <source>
        <dbReference type="Proteomes" id="UP000518266"/>
    </source>
</evidence>
<protein>
    <submittedName>
        <fullName evidence="2">Uncharacterized protein</fullName>
    </submittedName>
</protein>
<comment type="caution">
    <text evidence="2">The sequence shown here is derived from an EMBL/GenBank/DDBJ whole genome shotgun (WGS) entry which is preliminary data.</text>
</comment>
<feature type="compositionally biased region" description="Pro residues" evidence="1">
    <location>
        <begin position="108"/>
        <end position="135"/>
    </location>
</feature>
<gene>
    <name evidence="2" type="ORF">F7725_006672</name>
</gene>
<evidence type="ECO:0000313" key="2">
    <source>
        <dbReference type="EMBL" id="KAF3840810.1"/>
    </source>
</evidence>
<feature type="region of interest" description="Disordered" evidence="1">
    <location>
        <begin position="10"/>
        <end position="64"/>
    </location>
</feature>
<feature type="region of interest" description="Disordered" evidence="1">
    <location>
        <begin position="273"/>
        <end position="306"/>
    </location>
</feature>
<dbReference type="AlphaFoldDB" id="A0A7J5XUK4"/>
<reference evidence="2 3" key="1">
    <citation type="submission" date="2020-03" db="EMBL/GenBank/DDBJ databases">
        <title>Dissostichus mawsoni Genome sequencing and assembly.</title>
        <authorList>
            <person name="Park H."/>
        </authorList>
    </citation>
    <scope>NUCLEOTIDE SEQUENCE [LARGE SCALE GENOMIC DNA]</scope>
    <source>
        <strain evidence="2">DM0001</strain>
        <tissue evidence="2">Muscle</tissue>
    </source>
</reference>
<dbReference type="Proteomes" id="UP000518266">
    <property type="component" value="Unassembled WGS sequence"/>
</dbReference>
<evidence type="ECO:0000256" key="1">
    <source>
        <dbReference type="SAM" id="MobiDB-lite"/>
    </source>
</evidence>
<name>A0A7J5XUK4_DISMA</name>
<organism evidence="2 3">
    <name type="scientific">Dissostichus mawsoni</name>
    <name type="common">Antarctic cod</name>
    <dbReference type="NCBI Taxonomy" id="36200"/>
    <lineage>
        <taxon>Eukaryota</taxon>
        <taxon>Metazoa</taxon>
        <taxon>Chordata</taxon>
        <taxon>Craniata</taxon>
        <taxon>Vertebrata</taxon>
        <taxon>Euteleostomi</taxon>
        <taxon>Actinopterygii</taxon>
        <taxon>Neopterygii</taxon>
        <taxon>Teleostei</taxon>
        <taxon>Neoteleostei</taxon>
        <taxon>Acanthomorphata</taxon>
        <taxon>Eupercaria</taxon>
        <taxon>Perciformes</taxon>
        <taxon>Notothenioidei</taxon>
        <taxon>Nototheniidae</taxon>
        <taxon>Dissostichus</taxon>
    </lineage>
</organism>
<accession>A0A7J5XUK4</accession>
<proteinExistence type="predicted"/>
<dbReference type="EMBL" id="JAAKFY010000020">
    <property type="protein sequence ID" value="KAF3840810.1"/>
    <property type="molecule type" value="Genomic_DNA"/>
</dbReference>
<feature type="region of interest" description="Disordered" evidence="1">
    <location>
        <begin position="105"/>
        <end position="140"/>
    </location>
</feature>
<feature type="compositionally biased region" description="Low complexity" evidence="1">
    <location>
        <begin position="10"/>
        <end position="21"/>
    </location>
</feature>
<feature type="compositionally biased region" description="Gly residues" evidence="1">
    <location>
        <begin position="49"/>
        <end position="64"/>
    </location>
</feature>
<keyword evidence="3" id="KW-1185">Reference proteome</keyword>
<feature type="compositionally biased region" description="Basic and acidic residues" evidence="1">
    <location>
        <begin position="285"/>
        <end position="294"/>
    </location>
</feature>
<feature type="region of interest" description="Disordered" evidence="1">
    <location>
        <begin position="153"/>
        <end position="180"/>
    </location>
</feature>
<sequence>MLLIHVSILKPNPNPDLILNPDPAPEWGGNEPSPNLQNTSRTKEKEGGPRCGSGNDAGNGEGNGEGSNGEILCCDGTRSCFGYDCGYESGYESENDHSWGCVDRPPSHGCPPSPPPPPPPPPRPPPPPPPPPPSPSTSRKLNTQAVAIVSKAQVPGLQLSHSQLQRRDGTRHLRNGSNNHRSCASEVMVVAAVATFSTLRLHMRRSSSQSARPVLLHGATRKPGGVLDDCTPSNSLTGQDGLRRTLPLRAAVMSVWLKDITFSTCRIRGSRQPGAVRFSCSPPQRDSHDDDHRCYGQRGQLATSTL</sequence>